<reference evidence="2 3" key="1">
    <citation type="journal article" date="2019" name="Commun. Biol.">
        <title>The bagworm genome reveals a unique fibroin gene that provides high tensile strength.</title>
        <authorList>
            <person name="Kono N."/>
            <person name="Nakamura H."/>
            <person name="Ohtoshi R."/>
            <person name="Tomita M."/>
            <person name="Numata K."/>
            <person name="Arakawa K."/>
        </authorList>
    </citation>
    <scope>NUCLEOTIDE SEQUENCE [LARGE SCALE GENOMIC DNA]</scope>
</reference>
<organism evidence="2 3">
    <name type="scientific">Eumeta variegata</name>
    <name type="common">Bagworm moth</name>
    <name type="synonym">Eumeta japonica</name>
    <dbReference type="NCBI Taxonomy" id="151549"/>
    <lineage>
        <taxon>Eukaryota</taxon>
        <taxon>Metazoa</taxon>
        <taxon>Ecdysozoa</taxon>
        <taxon>Arthropoda</taxon>
        <taxon>Hexapoda</taxon>
        <taxon>Insecta</taxon>
        <taxon>Pterygota</taxon>
        <taxon>Neoptera</taxon>
        <taxon>Endopterygota</taxon>
        <taxon>Lepidoptera</taxon>
        <taxon>Glossata</taxon>
        <taxon>Ditrysia</taxon>
        <taxon>Tineoidea</taxon>
        <taxon>Psychidae</taxon>
        <taxon>Oiketicinae</taxon>
        <taxon>Eumeta</taxon>
    </lineage>
</organism>
<feature type="compositionally biased region" description="Polar residues" evidence="1">
    <location>
        <begin position="39"/>
        <end position="51"/>
    </location>
</feature>
<evidence type="ECO:0000256" key="1">
    <source>
        <dbReference type="SAM" id="MobiDB-lite"/>
    </source>
</evidence>
<protein>
    <submittedName>
        <fullName evidence="2">Uncharacterized protein</fullName>
    </submittedName>
</protein>
<comment type="caution">
    <text evidence="2">The sequence shown here is derived from an EMBL/GenBank/DDBJ whole genome shotgun (WGS) entry which is preliminary data.</text>
</comment>
<keyword evidence="3" id="KW-1185">Reference proteome</keyword>
<gene>
    <name evidence="2" type="ORF">EVAR_31029_1</name>
</gene>
<dbReference type="EMBL" id="BGZK01000327">
    <property type="protein sequence ID" value="GBP37031.1"/>
    <property type="molecule type" value="Genomic_DNA"/>
</dbReference>
<dbReference type="AlphaFoldDB" id="A0A4C1VDV0"/>
<feature type="region of interest" description="Disordered" evidence="1">
    <location>
        <begin position="39"/>
        <end position="58"/>
    </location>
</feature>
<feature type="region of interest" description="Disordered" evidence="1">
    <location>
        <begin position="1"/>
        <end position="21"/>
    </location>
</feature>
<accession>A0A4C1VDV0</accession>
<feature type="compositionally biased region" description="Polar residues" evidence="1">
    <location>
        <begin position="1"/>
        <end position="10"/>
    </location>
</feature>
<dbReference type="Proteomes" id="UP000299102">
    <property type="component" value="Unassembled WGS sequence"/>
</dbReference>
<proteinExistence type="predicted"/>
<name>A0A4C1VDV0_EUMVA</name>
<evidence type="ECO:0000313" key="2">
    <source>
        <dbReference type="EMBL" id="GBP37031.1"/>
    </source>
</evidence>
<evidence type="ECO:0000313" key="3">
    <source>
        <dbReference type="Proteomes" id="UP000299102"/>
    </source>
</evidence>
<sequence length="130" mass="14384">MVNTDCVNTMSRRGSAARGRAGGGWEHAPWELHIGSFTSSNHTNGTRTRSAVNKRGPRRAAGAAPCTWLLAVSLGISEMRHHYTKIEEHKYFTLCYEGHTPGNNKVGFTIKKLYKNNIESFIGIHNVSPC</sequence>